<protein>
    <submittedName>
        <fullName evidence="9">Sugar ABC transporter permease</fullName>
    </submittedName>
</protein>
<dbReference type="InterPro" id="IPR035906">
    <property type="entry name" value="MetI-like_sf"/>
</dbReference>
<feature type="domain" description="ABC transmembrane type-1" evidence="8">
    <location>
        <begin position="73"/>
        <end position="286"/>
    </location>
</feature>
<accession>A0ABQ2BPY2</accession>
<dbReference type="Proteomes" id="UP000615455">
    <property type="component" value="Unassembled WGS sequence"/>
</dbReference>
<dbReference type="SUPFAM" id="SSF161098">
    <property type="entry name" value="MetI-like"/>
    <property type="match status" value="1"/>
</dbReference>
<keyword evidence="2 7" id="KW-0813">Transport</keyword>
<evidence type="ECO:0000256" key="5">
    <source>
        <dbReference type="ARBA" id="ARBA00022989"/>
    </source>
</evidence>
<dbReference type="Gene3D" id="1.10.3720.10">
    <property type="entry name" value="MetI-like"/>
    <property type="match status" value="1"/>
</dbReference>
<evidence type="ECO:0000256" key="2">
    <source>
        <dbReference type="ARBA" id="ARBA00022448"/>
    </source>
</evidence>
<keyword evidence="6 7" id="KW-0472">Membrane</keyword>
<name>A0ABQ2BPY2_9BACL</name>
<comment type="caution">
    <text evidence="9">The sequence shown here is derived from an EMBL/GenBank/DDBJ whole genome shotgun (WGS) entry which is preliminary data.</text>
</comment>
<reference evidence="10" key="1">
    <citation type="journal article" date="2019" name="Int. J. Syst. Evol. Microbiol.">
        <title>The Global Catalogue of Microorganisms (GCM) 10K type strain sequencing project: providing services to taxonomists for standard genome sequencing and annotation.</title>
        <authorList>
            <consortium name="The Broad Institute Genomics Platform"/>
            <consortium name="The Broad Institute Genome Sequencing Center for Infectious Disease"/>
            <person name="Wu L."/>
            <person name="Ma J."/>
        </authorList>
    </citation>
    <scope>NUCLEOTIDE SEQUENCE [LARGE SCALE GENOMIC DNA]</scope>
    <source>
        <strain evidence="10">CGMCC 1.15043</strain>
    </source>
</reference>
<evidence type="ECO:0000313" key="10">
    <source>
        <dbReference type="Proteomes" id="UP000615455"/>
    </source>
</evidence>
<feature type="transmembrane region" description="Helical" evidence="7">
    <location>
        <begin position="77"/>
        <end position="98"/>
    </location>
</feature>
<organism evidence="9 10">
    <name type="scientific">Paenibacillus marchantiophytorum</name>
    <dbReference type="NCBI Taxonomy" id="1619310"/>
    <lineage>
        <taxon>Bacteria</taxon>
        <taxon>Bacillati</taxon>
        <taxon>Bacillota</taxon>
        <taxon>Bacilli</taxon>
        <taxon>Bacillales</taxon>
        <taxon>Paenibacillaceae</taxon>
        <taxon>Paenibacillus</taxon>
    </lineage>
</organism>
<keyword evidence="10" id="KW-1185">Reference proteome</keyword>
<feature type="transmembrane region" description="Helical" evidence="7">
    <location>
        <begin position="110"/>
        <end position="130"/>
    </location>
</feature>
<evidence type="ECO:0000256" key="4">
    <source>
        <dbReference type="ARBA" id="ARBA00022692"/>
    </source>
</evidence>
<feature type="transmembrane region" description="Helical" evidence="7">
    <location>
        <begin position="160"/>
        <end position="182"/>
    </location>
</feature>
<dbReference type="EMBL" id="BMHE01000003">
    <property type="protein sequence ID" value="GGI44777.1"/>
    <property type="molecule type" value="Genomic_DNA"/>
</dbReference>
<evidence type="ECO:0000256" key="6">
    <source>
        <dbReference type="ARBA" id="ARBA00023136"/>
    </source>
</evidence>
<dbReference type="InterPro" id="IPR000515">
    <property type="entry name" value="MetI-like"/>
</dbReference>
<keyword evidence="4 7" id="KW-0812">Transmembrane</keyword>
<dbReference type="InterPro" id="IPR051393">
    <property type="entry name" value="ABC_transporter_permease"/>
</dbReference>
<sequence length="297" mass="33372">MRLKEKTRENVAGYLFILPNLLGFITFILFPLLFSFVLIFTDWDYLQGFKGLVFVGLDNIKRLFHDEAVLLSLKHNVVFSIMTVPTAMGIGLLLASILNNKVYLKEMIRTLIFIPYMSSIVAVAVVWRIMYNSSEGPINAVLRAIGISHPPGWLASPDSALIAISIMTVWTYIGYVMILYMAGIQGISKDLYEAASIDGASAIKQFTNITVQMLKPTTFLIAVTLINGSLQIFGSVQVMTNGGPLESTKVMGLHIYELAFKMNQMSYASTVSWLLFLVIFLVTLVQWRTQKKWQDQF</sequence>
<keyword evidence="5 7" id="KW-1133">Transmembrane helix</keyword>
<keyword evidence="3" id="KW-1003">Cell membrane</keyword>
<feature type="transmembrane region" description="Helical" evidence="7">
    <location>
        <begin position="12"/>
        <end position="40"/>
    </location>
</feature>
<gene>
    <name evidence="9" type="ORF">GCM10008018_08790</name>
</gene>
<comment type="similarity">
    <text evidence="7">Belongs to the binding-protein-dependent transport system permease family.</text>
</comment>
<proteinExistence type="inferred from homology"/>
<dbReference type="RefSeq" id="WP_189008134.1">
    <property type="nucleotide sequence ID" value="NZ_BMHE01000003.1"/>
</dbReference>
<dbReference type="Pfam" id="PF00528">
    <property type="entry name" value="BPD_transp_1"/>
    <property type="match status" value="1"/>
</dbReference>
<evidence type="ECO:0000256" key="3">
    <source>
        <dbReference type="ARBA" id="ARBA00022475"/>
    </source>
</evidence>
<comment type="subcellular location">
    <subcellularLocation>
        <location evidence="1 7">Cell membrane</location>
        <topology evidence="1 7">Multi-pass membrane protein</topology>
    </subcellularLocation>
</comment>
<dbReference type="PANTHER" id="PTHR30193:SF37">
    <property type="entry name" value="INNER MEMBRANE ABC TRANSPORTER PERMEASE PROTEIN YCJO"/>
    <property type="match status" value="1"/>
</dbReference>
<evidence type="ECO:0000259" key="8">
    <source>
        <dbReference type="PROSITE" id="PS50928"/>
    </source>
</evidence>
<dbReference type="PROSITE" id="PS50928">
    <property type="entry name" value="ABC_TM1"/>
    <property type="match status" value="1"/>
</dbReference>
<evidence type="ECO:0000313" key="9">
    <source>
        <dbReference type="EMBL" id="GGI44777.1"/>
    </source>
</evidence>
<evidence type="ECO:0000256" key="7">
    <source>
        <dbReference type="RuleBase" id="RU363032"/>
    </source>
</evidence>
<dbReference type="PANTHER" id="PTHR30193">
    <property type="entry name" value="ABC TRANSPORTER PERMEASE PROTEIN"/>
    <property type="match status" value="1"/>
</dbReference>
<feature type="transmembrane region" description="Helical" evidence="7">
    <location>
        <begin position="219"/>
        <end position="239"/>
    </location>
</feature>
<feature type="transmembrane region" description="Helical" evidence="7">
    <location>
        <begin position="267"/>
        <end position="287"/>
    </location>
</feature>
<evidence type="ECO:0000256" key="1">
    <source>
        <dbReference type="ARBA" id="ARBA00004651"/>
    </source>
</evidence>
<dbReference type="CDD" id="cd06261">
    <property type="entry name" value="TM_PBP2"/>
    <property type="match status" value="1"/>
</dbReference>